<dbReference type="InterPro" id="IPR047718">
    <property type="entry name" value="RsbA-like_anti_sig"/>
</dbReference>
<keyword evidence="5" id="KW-1185">Reference proteome</keyword>
<dbReference type="Pfam" id="PF13581">
    <property type="entry name" value="HATPase_c_2"/>
    <property type="match status" value="1"/>
</dbReference>
<keyword evidence="1" id="KW-0723">Serine/threonine-protein kinase</keyword>
<dbReference type="SUPFAM" id="SSF55874">
    <property type="entry name" value="ATPase domain of HSP90 chaperone/DNA topoisomerase II/histidine kinase"/>
    <property type="match status" value="1"/>
</dbReference>
<dbReference type="InterPro" id="IPR025847">
    <property type="entry name" value="MEDS_domain"/>
</dbReference>
<organism evidence="4 5">
    <name type="scientific">Paractinoplanes deccanensis</name>
    <dbReference type="NCBI Taxonomy" id="113561"/>
    <lineage>
        <taxon>Bacteria</taxon>
        <taxon>Bacillati</taxon>
        <taxon>Actinomycetota</taxon>
        <taxon>Actinomycetes</taxon>
        <taxon>Micromonosporales</taxon>
        <taxon>Micromonosporaceae</taxon>
        <taxon>Paractinoplanes</taxon>
    </lineage>
</organism>
<dbReference type="Gene3D" id="3.30.565.10">
    <property type="entry name" value="Histidine kinase-like ATPase, C-terminal domain"/>
    <property type="match status" value="1"/>
</dbReference>
<dbReference type="NCBIfam" id="NF041045">
    <property type="entry name" value="RsbA_anti_sig"/>
    <property type="match status" value="1"/>
</dbReference>
<keyword evidence="1" id="KW-0808">Transferase</keyword>
<accession>A0ABQ3XXL7</accession>
<protein>
    <submittedName>
        <fullName evidence="4">Anti-sigma regulatory factor</fullName>
    </submittedName>
</protein>
<feature type="domain" description="MEDS" evidence="3">
    <location>
        <begin position="9"/>
        <end position="152"/>
    </location>
</feature>
<reference evidence="4 5" key="1">
    <citation type="submission" date="2021-01" db="EMBL/GenBank/DDBJ databases">
        <title>Whole genome shotgun sequence of Actinoplanes deccanensis NBRC 13994.</title>
        <authorList>
            <person name="Komaki H."/>
            <person name="Tamura T."/>
        </authorList>
    </citation>
    <scope>NUCLEOTIDE SEQUENCE [LARGE SCALE GENOMIC DNA]</scope>
    <source>
        <strain evidence="4 5">NBRC 13994</strain>
    </source>
</reference>
<sequence>MRTVIGFHHPALLYARSEEYVAAVSGFARAAVANGDPVLIAVPGTNLELLRGALADLGDRVAFADMAVAGRNPGWIIPGVLLRFAADHPGRRVSIVGEPIWRGRSAMEYPACAAHEALINEAFDGRDATILCPYDVRRLDPSVVADAWATHPTMIENGVSRDSDRYADPVVTAAAFNQPLPVPPAHAATLVYGETPAAVRCFVRRHATAHLPEDRAEELVLAVSEVAANTVRHAGGRGTVSYWTEPGLVVCQLHDNGHLTDPLAGRIVPPDIRYRGFGLVLTNNLCDLVRIHTSPSGTTIRLHKQR</sequence>
<dbReference type="RefSeq" id="WP_203760442.1">
    <property type="nucleotide sequence ID" value="NZ_BAAABO010000025.1"/>
</dbReference>
<proteinExistence type="predicted"/>
<dbReference type="PANTHER" id="PTHR35526:SF3">
    <property type="entry name" value="ANTI-SIGMA-F FACTOR RSBW"/>
    <property type="match status" value="1"/>
</dbReference>
<keyword evidence="1" id="KW-0418">Kinase</keyword>
<evidence type="ECO:0000259" key="3">
    <source>
        <dbReference type="Pfam" id="PF14417"/>
    </source>
</evidence>
<dbReference type="InterPro" id="IPR036890">
    <property type="entry name" value="HATPase_C_sf"/>
</dbReference>
<dbReference type="EMBL" id="BOMI01000016">
    <property type="protein sequence ID" value="GID72496.1"/>
    <property type="molecule type" value="Genomic_DNA"/>
</dbReference>
<dbReference type="InterPro" id="IPR050267">
    <property type="entry name" value="Anti-sigma-factor_SerPK"/>
</dbReference>
<dbReference type="Pfam" id="PF14417">
    <property type="entry name" value="MEDS"/>
    <property type="match status" value="1"/>
</dbReference>
<dbReference type="CDD" id="cd16936">
    <property type="entry name" value="HATPase_RsbW-like"/>
    <property type="match status" value="1"/>
</dbReference>
<evidence type="ECO:0000259" key="2">
    <source>
        <dbReference type="Pfam" id="PF13581"/>
    </source>
</evidence>
<evidence type="ECO:0000313" key="5">
    <source>
        <dbReference type="Proteomes" id="UP000609879"/>
    </source>
</evidence>
<evidence type="ECO:0000313" key="4">
    <source>
        <dbReference type="EMBL" id="GID72496.1"/>
    </source>
</evidence>
<comment type="caution">
    <text evidence="4">The sequence shown here is derived from an EMBL/GenBank/DDBJ whole genome shotgun (WGS) entry which is preliminary data.</text>
</comment>
<gene>
    <name evidence="4" type="ORF">Ade02nite_11370</name>
</gene>
<dbReference type="InterPro" id="IPR003594">
    <property type="entry name" value="HATPase_dom"/>
</dbReference>
<dbReference type="PANTHER" id="PTHR35526">
    <property type="entry name" value="ANTI-SIGMA-F FACTOR RSBW-RELATED"/>
    <property type="match status" value="1"/>
</dbReference>
<feature type="domain" description="Histidine kinase/HSP90-like ATPase" evidence="2">
    <location>
        <begin position="197"/>
        <end position="304"/>
    </location>
</feature>
<dbReference type="Proteomes" id="UP000609879">
    <property type="component" value="Unassembled WGS sequence"/>
</dbReference>
<evidence type="ECO:0000256" key="1">
    <source>
        <dbReference type="ARBA" id="ARBA00022527"/>
    </source>
</evidence>
<name>A0ABQ3XXL7_9ACTN</name>